<organism evidence="1 2">
    <name type="scientific">Aspergillus pseudotamarii</name>
    <dbReference type="NCBI Taxonomy" id="132259"/>
    <lineage>
        <taxon>Eukaryota</taxon>
        <taxon>Fungi</taxon>
        <taxon>Dikarya</taxon>
        <taxon>Ascomycota</taxon>
        <taxon>Pezizomycotina</taxon>
        <taxon>Eurotiomycetes</taxon>
        <taxon>Eurotiomycetidae</taxon>
        <taxon>Eurotiales</taxon>
        <taxon>Aspergillaceae</taxon>
        <taxon>Aspergillus</taxon>
        <taxon>Aspergillus subgen. Circumdati</taxon>
    </lineage>
</organism>
<dbReference type="RefSeq" id="XP_031906848.1">
    <property type="nucleotide sequence ID" value="XM_032061687.1"/>
</dbReference>
<protein>
    <recommendedName>
        <fullName evidence="3">F-box domain-containing protein</fullName>
    </recommendedName>
</protein>
<dbReference type="GeneID" id="43645897"/>
<dbReference type="OrthoDB" id="3945550at2759"/>
<dbReference type="InterPro" id="IPR032675">
    <property type="entry name" value="LRR_dom_sf"/>
</dbReference>
<evidence type="ECO:0008006" key="3">
    <source>
        <dbReference type="Google" id="ProtNLM"/>
    </source>
</evidence>
<dbReference type="AlphaFoldDB" id="A0A5N6S886"/>
<dbReference type="Proteomes" id="UP000325672">
    <property type="component" value="Unassembled WGS sequence"/>
</dbReference>
<proteinExistence type="predicted"/>
<dbReference type="SUPFAM" id="SSF52047">
    <property type="entry name" value="RNI-like"/>
    <property type="match status" value="1"/>
</dbReference>
<dbReference type="Gene3D" id="3.80.10.10">
    <property type="entry name" value="Ribonuclease Inhibitor"/>
    <property type="match status" value="1"/>
</dbReference>
<sequence length="688" mass="78691">MDLEDLPPFSRLPSELVRLIFILVTNDEPASLHNLKLVSRLFYNHASRAARSIICRDIVIKVCRHYALTKPTEKIVEELNQTRGFRYARRLIIEESPNACEVDAPCKAHLNWHPPELTELRRMDLDEPYEPTCAAALQETPLCPNTRDGDVKIGNRRNHVWKPVAELIRYLPALTDLFFRCGGQFPVCLLDAMHRWAPRSKLHLQTFSLQGMDSLTEDSQEHKLVFSPRLHSIMLQYNEKAVCSYDNTPCYKMKTIQRLVKSVPNLKELQITRREAPKKFTCVPILSPLQRPKPEEEDTSLPPASLKLLRIIDQVPLTAMTLVDWGRHTNFSELETLELCSLAEPTALIVWSQQLKFPKLKALYLQLKAPAFLEEDAPTTEFYEATTRFITSLSGLKELYLEGWHSLVSLDPLVNQHGCCLRKLDLSGPQAWQCLTERDILQLGKHCPLLENLDIMIPRSEGDAREVVLYRAIGTIPRLQYLHLHLDVSDSSLSGSQDNVETDIDQQIRRNFNPVRNTNFKPPSEPSFDKFGNTFSIKDLGGFYRSRNGHVLRLFRNSAIDSRLACSIFKTISGNKATGSSQLERMSIRLQCSAFETGTLFSHLAHIFPCAWLVERNSHDDRRDEVLATQVASCPYEKTYFQSKFPGFVEPCKEAFRSVWPKPVGMEAEGTWWEDWSSFPLETEGLLG</sequence>
<dbReference type="EMBL" id="ML743697">
    <property type="protein sequence ID" value="KAE8130785.1"/>
    <property type="molecule type" value="Genomic_DNA"/>
</dbReference>
<name>A0A5N6S886_ASPPS</name>
<reference evidence="1 2" key="1">
    <citation type="submission" date="2019-04" db="EMBL/GenBank/DDBJ databases">
        <title>Friends and foes A comparative genomics study of 23 Aspergillus species from section Flavi.</title>
        <authorList>
            <consortium name="DOE Joint Genome Institute"/>
            <person name="Kjaerbolling I."/>
            <person name="Vesth T."/>
            <person name="Frisvad J.C."/>
            <person name="Nybo J.L."/>
            <person name="Theobald S."/>
            <person name="Kildgaard S."/>
            <person name="Isbrandt T."/>
            <person name="Kuo A."/>
            <person name="Sato A."/>
            <person name="Lyhne E.K."/>
            <person name="Kogle M.E."/>
            <person name="Wiebenga A."/>
            <person name="Kun R.S."/>
            <person name="Lubbers R.J."/>
            <person name="Makela M.R."/>
            <person name="Barry K."/>
            <person name="Chovatia M."/>
            <person name="Clum A."/>
            <person name="Daum C."/>
            <person name="Haridas S."/>
            <person name="He G."/>
            <person name="LaButti K."/>
            <person name="Lipzen A."/>
            <person name="Mondo S."/>
            <person name="Riley R."/>
            <person name="Salamov A."/>
            <person name="Simmons B.A."/>
            <person name="Magnuson J.K."/>
            <person name="Henrissat B."/>
            <person name="Mortensen U.H."/>
            <person name="Larsen T.O."/>
            <person name="Devries R.P."/>
            <person name="Grigoriev I.V."/>
            <person name="Machida M."/>
            <person name="Baker S.E."/>
            <person name="Andersen M.R."/>
        </authorList>
    </citation>
    <scope>NUCLEOTIDE SEQUENCE [LARGE SCALE GENOMIC DNA]</scope>
    <source>
        <strain evidence="1 2">CBS 117625</strain>
    </source>
</reference>
<accession>A0A5N6S886</accession>
<gene>
    <name evidence="1" type="ORF">BDV38DRAFT_291203</name>
</gene>
<evidence type="ECO:0000313" key="1">
    <source>
        <dbReference type="EMBL" id="KAE8130785.1"/>
    </source>
</evidence>
<evidence type="ECO:0000313" key="2">
    <source>
        <dbReference type="Proteomes" id="UP000325672"/>
    </source>
</evidence>
<keyword evidence="2" id="KW-1185">Reference proteome</keyword>